<dbReference type="RefSeq" id="WP_091632648.1">
    <property type="nucleotide sequence ID" value="NZ_FNYW01000003.1"/>
</dbReference>
<evidence type="ECO:0000256" key="2">
    <source>
        <dbReference type="SAM" id="Phobius"/>
    </source>
</evidence>
<dbReference type="Proteomes" id="UP000198564">
    <property type="component" value="Unassembled WGS sequence"/>
</dbReference>
<evidence type="ECO:0000256" key="1">
    <source>
        <dbReference type="SAM" id="MobiDB-lite"/>
    </source>
</evidence>
<gene>
    <name evidence="3" type="ORF">SAMN04488113_10339</name>
</gene>
<feature type="compositionally biased region" description="Acidic residues" evidence="1">
    <location>
        <begin position="384"/>
        <end position="394"/>
    </location>
</feature>
<keyword evidence="2" id="KW-0472">Membrane</keyword>
<accession>A0A1H6RT71</accession>
<feature type="transmembrane region" description="Helical" evidence="2">
    <location>
        <begin position="106"/>
        <end position="125"/>
    </location>
</feature>
<dbReference type="OrthoDB" id="2955631at2"/>
<feature type="compositionally biased region" description="Basic and acidic residues" evidence="1">
    <location>
        <begin position="407"/>
        <end position="421"/>
    </location>
</feature>
<protein>
    <submittedName>
        <fullName evidence="3">Uncharacterized membrane protein</fullName>
    </submittedName>
</protein>
<evidence type="ECO:0000313" key="3">
    <source>
        <dbReference type="EMBL" id="SEI55737.1"/>
    </source>
</evidence>
<dbReference type="Pfam" id="PF10011">
    <property type="entry name" value="DUF2254"/>
    <property type="match status" value="1"/>
</dbReference>
<name>A0A1H6RT71_9LACT</name>
<dbReference type="STRING" id="1130080.SAMN04488113_10339"/>
<reference evidence="4" key="1">
    <citation type="submission" date="2016-10" db="EMBL/GenBank/DDBJ databases">
        <authorList>
            <person name="Varghese N."/>
            <person name="Submissions S."/>
        </authorList>
    </citation>
    <scope>NUCLEOTIDE SEQUENCE [LARGE SCALE GENOMIC DNA]</scope>
    <source>
        <strain evidence="4">DSM 25751</strain>
    </source>
</reference>
<keyword evidence="4" id="KW-1185">Reference proteome</keyword>
<feature type="region of interest" description="Disordered" evidence="1">
    <location>
        <begin position="343"/>
        <end position="459"/>
    </location>
</feature>
<keyword evidence="2" id="KW-1133">Transmembrane helix</keyword>
<feature type="transmembrane region" description="Helical" evidence="2">
    <location>
        <begin position="56"/>
        <end position="86"/>
    </location>
</feature>
<feature type="transmembrane region" description="Helical" evidence="2">
    <location>
        <begin position="14"/>
        <end position="35"/>
    </location>
</feature>
<keyword evidence="2" id="KW-0812">Transmembrane</keyword>
<proteinExistence type="predicted"/>
<organism evidence="3 4">
    <name type="scientific">Alkalibacterium gilvum</name>
    <dbReference type="NCBI Taxonomy" id="1130080"/>
    <lineage>
        <taxon>Bacteria</taxon>
        <taxon>Bacillati</taxon>
        <taxon>Bacillota</taxon>
        <taxon>Bacilli</taxon>
        <taxon>Lactobacillales</taxon>
        <taxon>Carnobacteriaceae</taxon>
        <taxon>Alkalibacterium</taxon>
    </lineage>
</organism>
<dbReference type="EMBL" id="FNYW01000003">
    <property type="protein sequence ID" value="SEI55737.1"/>
    <property type="molecule type" value="Genomic_DNA"/>
</dbReference>
<dbReference type="InterPro" id="IPR018723">
    <property type="entry name" value="DUF2254_membrane"/>
</dbReference>
<dbReference type="AlphaFoldDB" id="A0A1H6RT71"/>
<feature type="compositionally biased region" description="Basic and acidic residues" evidence="1">
    <location>
        <begin position="343"/>
        <end position="381"/>
    </location>
</feature>
<evidence type="ECO:0000313" key="4">
    <source>
        <dbReference type="Proteomes" id="UP000198564"/>
    </source>
</evidence>
<sequence length="563" mass="65028">MIEKWNLSMEERKIWIALGGSVLFSFLLAILVILFDTRILAGVEYLPKWTLTSVDLARQILGLLAGSLFSVATFTFATMLSIITLYTSNFSPRAIENFLLNPTSMQTLGIFLGGFIYCLASLFFMRSSEDEYVVISATIALIYALGAVFTFTRFVYTSSQYVQLEKLIHSLYEEAQEVYDNYIKRFEDFPSIKHLPDMSFMYTFDIVAAKSAYVEHIDFDTLKKIADEKEANIIVTIRVGYFVTQDEPIMEIKTNKNIEDELDDITKRVNQSLSFETEKSAMYDPDYARIKLTEVALRAVSPGINDPNTAIHVLHYKSLLEKRLAGMPGKYVIFINEDEKTAENTKDTIEKESKNNENKKKYHSSKGDKEDPKKEADEKGIDPQTDESSEEQEENKEIKTEIISSDENDKEKQDEEKDKANEKRKRVISGLKEDENNKTYEASLEDNKDTENKSKSKTTNENKYTRSVFYRYNDFAEDLHSGYWQLVFYMQKDISGVHALFDALKTISYASHLDNLGFIKEYNEYLYNMTSKNFQETFDQNIIERDYEAVKTIIEKKKAQLSE</sequence>
<feature type="transmembrane region" description="Helical" evidence="2">
    <location>
        <begin position="132"/>
        <end position="156"/>
    </location>
</feature>
<feature type="compositionally biased region" description="Basic and acidic residues" evidence="1">
    <location>
        <begin position="445"/>
        <end position="459"/>
    </location>
</feature>